<sequence length="936" mass="103134">GNARNAEALLESRSVAEVREVESATRKEIQDKQEELRQLVGASYRDLIDSADSILVMGDCCHRVMENLSGMAQGLDRLKESIKISSSSSSLAAVAVASISSSGSSREDLYGVGSRVKYLVDTPEKIWGCLDEHMYLEGAERFLRARQVHGLLLSSGGGGGGGDSSAATNFSLLWHHQWPVIETFQGQISARSRERLQEPGFAASDYAVALAAIAIVEDLSSAQVFSLFVETRKSWLRSYLRTKVVITSSSSLQDRVLVLNKTVDMIQLTLCHIGQLFLEVSNGTSPLLFTTILTAPPSSQLFGGIYNPEKEVRAWKLHREKLEARMVPLSGEFVAQGSLSFLGVCAQELLDDARPVLDGVSNGKDLAEMESSIRLHIEQQAALREGVEWLKSAFGQTISSPWEFLSALLLNSSVNLWETLFESMFLRRIKAIVDSRIEKITIMAVVERLLSSIDASSCLQQPNTGLLRSLVDDIGQPQTKGPTSREWLGEISLYFGPDVCRLKEEVDDGLNAILLDLLMFLGEPQSPTRILELAPYLHEKVLSCMSRICSELEVELKKLTLSFKDLGTANGLDSLVTLERALFLGRLSLALGTHLHYLPVIFGSPEQWITHHKRSSEMFSKESDLPEFRSSRRRATDGISSRLQTLQGSLRSQWDIAHNLWVSWSTGVLVKIFLKDLGMDDGLFATSFPKGWEETVLKQETDNAEGEIKISLPGMASPYAVSLLFLANQEIYRVGGHVLDKSVIHSFSATLLEKVLAAYEGYLSGSVQISERGSLQLLFDVRFLADVLVGIQDAAVKSKSQKAVKSLLSKLSSNLDPIDWATYEPQLWENERRCYHRCAVLFGFLTQLNRLYTDAALRNQPVTDGNTIGLSASVPRFITLPISLPAERAGWKLHVGSRLGEGTLKFGSIIGDGQVGRLRDKSAAAISSTFGDMLPA</sequence>
<evidence type="ECO:0000256" key="2">
    <source>
        <dbReference type="ARBA" id="ARBA00006653"/>
    </source>
</evidence>
<dbReference type="EMBL" id="GL377631">
    <property type="protein sequence ID" value="EFJ13810.1"/>
    <property type="molecule type" value="Genomic_DNA"/>
</dbReference>
<dbReference type="OMA" id="DNPRRQT"/>
<feature type="non-terminal residue" evidence="8">
    <location>
        <position position="1"/>
    </location>
</feature>
<keyword evidence="5" id="KW-0653">Protein transport</keyword>
<dbReference type="AlphaFoldDB" id="D8SPN1"/>
<dbReference type="PANTHER" id="PTHR31658">
    <property type="entry name" value="CONSERVED OLIGOMERIC GOLGI COMPLEX SUBUNIT 1"/>
    <property type="match status" value="1"/>
</dbReference>
<dbReference type="InParanoid" id="D8SPN1"/>
<dbReference type="GO" id="GO:0017119">
    <property type="term" value="C:Golgi transport complex"/>
    <property type="evidence" value="ECO:0007669"/>
    <property type="project" value="InterPro"/>
</dbReference>
<comment type="subcellular location">
    <subcellularLocation>
        <location evidence="1">Golgi apparatus membrane</location>
        <topology evidence="1">Peripheral membrane protein</topology>
    </subcellularLocation>
</comment>
<evidence type="ECO:0000313" key="9">
    <source>
        <dbReference type="Proteomes" id="UP000001514"/>
    </source>
</evidence>
<dbReference type="eggNOG" id="KOG2033">
    <property type="taxonomic scope" value="Eukaryota"/>
</dbReference>
<evidence type="ECO:0000256" key="3">
    <source>
        <dbReference type="ARBA" id="ARBA00020978"/>
    </source>
</evidence>
<dbReference type="GO" id="GO:0015031">
    <property type="term" value="P:protein transport"/>
    <property type="evidence" value="ECO:0007669"/>
    <property type="project" value="UniProtKB-KW"/>
</dbReference>
<evidence type="ECO:0000313" key="8">
    <source>
        <dbReference type="EMBL" id="EFJ13810.1"/>
    </source>
</evidence>
<evidence type="ECO:0000256" key="6">
    <source>
        <dbReference type="ARBA" id="ARBA00023034"/>
    </source>
</evidence>
<name>D8SPN1_SELML</name>
<evidence type="ECO:0000256" key="5">
    <source>
        <dbReference type="ARBA" id="ARBA00022927"/>
    </source>
</evidence>
<reference evidence="8 9" key="1">
    <citation type="journal article" date="2011" name="Science">
        <title>The Selaginella genome identifies genetic changes associated with the evolution of vascular plants.</title>
        <authorList>
            <person name="Banks J.A."/>
            <person name="Nishiyama T."/>
            <person name="Hasebe M."/>
            <person name="Bowman J.L."/>
            <person name="Gribskov M."/>
            <person name="dePamphilis C."/>
            <person name="Albert V.A."/>
            <person name="Aono N."/>
            <person name="Aoyama T."/>
            <person name="Ambrose B.A."/>
            <person name="Ashton N.W."/>
            <person name="Axtell M.J."/>
            <person name="Barker E."/>
            <person name="Barker M.S."/>
            <person name="Bennetzen J.L."/>
            <person name="Bonawitz N.D."/>
            <person name="Chapple C."/>
            <person name="Cheng C."/>
            <person name="Correa L.G."/>
            <person name="Dacre M."/>
            <person name="DeBarry J."/>
            <person name="Dreyer I."/>
            <person name="Elias M."/>
            <person name="Engstrom E.M."/>
            <person name="Estelle M."/>
            <person name="Feng L."/>
            <person name="Finet C."/>
            <person name="Floyd S.K."/>
            <person name="Frommer W.B."/>
            <person name="Fujita T."/>
            <person name="Gramzow L."/>
            <person name="Gutensohn M."/>
            <person name="Harholt J."/>
            <person name="Hattori M."/>
            <person name="Heyl A."/>
            <person name="Hirai T."/>
            <person name="Hiwatashi Y."/>
            <person name="Ishikawa M."/>
            <person name="Iwata M."/>
            <person name="Karol K.G."/>
            <person name="Koehler B."/>
            <person name="Kolukisaoglu U."/>
            <person name="Kubo M."/>
            <person name="Kurata T."/>
            <person name="Lalonde S."/>
            <person name="Li K."/>
            <person name="Li Y."/>
            <person name="Litt A."/>
            <person name="Lyons E."/>
            <person name="Manning G."/>
            <person name="Maruyama T."/>
            <person name="Michael T.P."/>
            <person name="Mikami K."/>
            <person name="Miyazaki S."/>
            <person name="Morinaga S."/>
            <person name="Murata T."/>
            <person name="Mueller-Roeber B."/>
            <person name="Nelson D.R."/>
            <person name="Obara M."/>
            <person name="Oguri Y."/>
            <person name="Olmstead R.G."/>
            <person name="Onodera N."/>
            <person name="Petersen B.L."/>
            <person name="Pils B."/>
            <person name="Prigge M."/>
            <person name="Rensing S.A."/>
            <person name="Riano-Pachon D.M."/>
            <person name="Roberts A.W."/>
            <person name="Sato Y."/>
            <person name="Scheller H.V."/>
            <person name="Schulz B."/>
            <person name="Schulz C."/>
            <person name="Shakirov E.V."/>
            <person name="Shibagaki N."/>
            <person name="Shinohara N."/>
            <person name="Shippen D.E."/>
            <person name="Soerensen I."/>
            <person name="Sotooka R."/>
            <person name="Sugimoto N."/>
            <person name="Sugita M."/>
            <person name="Sumikawa N."/>
            <person name="Tanurdzic M."/>
            <person name="Theissen G."/>
            <person name="Ulvskov P."/>
            <person name="Wakazuki S."/>
            <person name="Weng J.K."/>
            <person name="Willats W.W."/>
            <person name="Wipf D."/>
            <person name="Wolf P.G."/>
            <person name="Yang L."/>
            <person name="Zimmer A.D."/>
            <person name="Zhu Q."/>
            <person name="Mitros T."/>
            <person name="Hellsten U."/>
            <person name="Loque D."/>
            <person name="Otillar R."/>
            <person name="Salamov A."/>
            <person name="Schmutz J."/>
            <person name="Shapiro H."/>
            <person name="Lindquist E."/>
            <person name="Lucas S."/>
            <person name="Rokhsar D."/>
            <person name="Grigoriev I.V."/>
        </authorList>
    </citation>
    <scope>NUCLEOTIDE SEQUENCE [LARGE SCALE GENOMIC DNA]</scope>
</reference>
<evidence type="ECO:0000256" key="4">
    <source>
        <dbReference type="ARBA" id="ARBA00022448"/>
    </source>
</evidence>
<dbReference type="HOGENOM" id="CLU_013945_0_0_1"/>
<dbReference type="InterPro" id="IPR033370">
    <property type="entry name" value="COG1"/>
</dbReference>
<dbReference type="Gramene" id="EFJ13810">
    <property type="protein sequence ID" value="EFJ13810"/>
    <property type="gene ID" value="SELMODRAFT_40488"/>
</dbReference>
<gene>
    <name evidence="8" type="ORF">SELMODRAFT_40488</name>
</gene>
<keyword evidence="6" id="KW-0333">Golgi apparatus</keyword>
<proteinExistence type="inferred from homology"/>
<dbReference type="PANTHER" id="PTHR31658:SF0">
    <property type="entry name" value="CONSERVED OLIGOMERIC GOLGI COMPLEX SUBUNIT 1"/>
    <property type="match status" value="1"/>
</dbReference>
<dbReference type="KEGG" id="smo:SELMODRAFT_40488"/>
<dbReference type="GO" id="GO:0005794">
    <property type="term" value="C:Golgi apparatus"/>
    <property type="evidence" value="ECO:0000318"/>
    <property type="project" value="GO_Central"/>
</dbReference>
<dbReference type="GO" id="GO:0000139">
    <property type="term" value="C:Golgi membrane"/>
    <property type="evidence" value="ECO:0007669"/>
    <property type="project" value="UniProtKB-SubCell"/>
</dbReference>
<organism evidence="9">
    <name type="scientific">Selaginella moellendorffii</name>
    <name type="common">Spikemoss</name>
    <dbReference type="NCBI Taxonomy" id="88036"/>
    <lineage>
        <taxon>Eukaryota</taxon>
        <taxon>Viridiplantae</taxon>
        <taxon>Streptophyta</taxon>
        <taxon>Embryophyta</taxon>
        <taxon>Tracheophyta</taxon>
        <taxon>Lycopodiopsida</taxon>
        <taxon>Selaginellales</taxon>
        <taxon>Selaginellaceae</taxon>
        <taxon>Selaginella</taxon>
    </lineage>
</organism>
<evidence type="ECO:0000256" key="7">
    <source>
        <dbReference type="ARBA" id="ARBA00023136"/>
    </source>
</evidence>
<protein>
    <recommendedName>
        <fullName evidence="3">Conserved oligomeric Golgi complex subunit 1</fullName>
    </recommendedName>
</protein>
<keyword evidence="7" id="KW-0472">Membrane</keyword>
<dbReference type="Pfam" id="PF08700">
    <property type="entry name" value="VPS51_Exo84_N"/>
    <property type="match status" value="1"/>
</dbReference>
<accession>D8SPN1</accession>
<feature type="non-terminal residue" evidence="8">
    <location>
        <position position="936"/>
    </location>
</feature>
<dbReference type="GO" id="GO:0006891">
    <property type="term" value="P:intra-Golgi vesicle-mediated transport"/>
    <property type="evidence" value="ECO:0007669"/>
    <property type="project" value="InterPro"/>
</dbReference>
<keyword evidence="9" id="KW-1185">Reference proteome</keyword>
<dbReference type="FunCoup" id="D8SPN1">
    <property type="interactions" value="4907"/>
</dbReference>
<evidence type="ECO:0000256" key="1">
    <source>
        <dbReference type="ARBA" id="ARBA00004395"/>
    </source>
</evidence>
<comment type="similarity">
    <text evidence="2">Belongs to the COG1 family.</text>
</comment>
<keyword evidence="4" id="KW-0813">Transport</keyword>
<dbReference type="Proteomes" id="UP000001514">
    <property type="component" value="Unassembled WGS sequence"/>
</dbReference>
<dbReference type="STRING" id="88036.D8SPN1"/>